<dbReference type="InterPro" id="IPR017930">
    <property type="entry name" value="Myb_dom"/>
</dbReference>
<gene>
    <name evidence="9" type="ORF">KFK09_016736</name>
</gene>
<dbReference type="SUPFAM" id="SSF46689">
    <property type="entry name" value="Homeodomain-like"/>
    <property type="match status" value="1"/>
</dbReference>
<organism evidence="9 10">
    <name type="scientific">Dendrobium nobile</name>
    <name type="common">Orchid</name>
    <dbReference type="NCBI Taxonomy" id="94219"/>
    <lineage>
        <taxon>Eukaryota</taxon>
        <taxon>Viridiplantae</taxon>
        <taxon>Streptophyta</taxon>
        <taxon>Embryophyta</taxon>
        <taxon>Tracheophyta</taxon>
        <taxon>Spermatophyta</taxon>
        <taxon>Magnoliopsida</taxon>
        <taxon>Liliopsida</taxon>
        <taxon>Asparagales</taxon>
        <taxon>Orchidaceae</taxon>
        <taxon>Epidendroideae</taxon>
        <taxon>Malaxideae</taxon>
        <taxon>Dendrobiinae</taxon>
        <taxon>Dendrobium</taxon>
    </lineage>
</organism>
<dbReference type="AlphaFoldDB" id="A0A8T3B0C0"/>
<dbReference type="InterPro" id="IPR050560">
    <property type="entry name" value="MYB_TF"/>
</dbReference>
<evidence type="ECO:0000259" key="7">
    <source>
        <dbReference type="PROSITE" id="PS50090"/>
    </source>
</evidence>
<dbReference type="FunFam" id="1.10.10.60:FF:000060">
    <property type="entry name" value="MYB transcription factor"/>
    <property type="match status" value="1"/>
</dbReference>
<evidence type="ECO:0000256" key="4">
    <source>
        <dbReference type="ARBA" id="ARBA00023125"/>
    </source>
</evidence>
<comment type="subcellular location">
    <subcellularLocation>
        <location evidence="1">Nucleus</location>
    </subcellularLocation>
</comment>
<dbReference type="PANTHER" id="PTHR45614:SF259">
    <property type="entry name" value="MYB DOMAIN PROTEIN 89-RELATED"/>
    <property type="match status" value="1"/>
</dbReference>
<dbReference type="PROSITE" id="PS50090">
    <property type="entry name" value="MYB_LIKE"/>
    <property type="match status" value="2"/>
</dbReference>
<proteinExistence type="predicted"/>
<dbReference type="GO" id="GO:0005634">
    <property type="term" value="C:nucleus"/>
    <property type="evidence" value="ECO:0007669"/>
    <property type="project" value="UniProtKB-SubCell"/>
</dbReference>
<dbReference type="InterPro" id="IPR001005">
    <property type="entry name" value="SANT/Myb"/>
</dbReference>
<evidence type="ECO:0000256" key="5">
    <source>
        <dbReference type="ARBA" id="ARBA00023163"/>
    </source>
</evidence>
<evidence type="ECO:0000256" key="6">
    <source>
        <dbReference type="ARBA" id="ARBA00023242"/>
    </source>
</evidence>
<dbReference type="EMBL" id="JAGYWB010000012">
    <property type="protein sequence ID" value="KAI0501791.1"/>
    <property type="molecule type" value="Genomic_DNA"/>
</dbReference>
<evidence type="ECO:0000256" key="3">
    <source>
        <dbReference type="ARBA" id="ARBA00023015"/>
    </source>
</evidence>
<keyword evidence="3" id="KW-0805">Transcription regulation</keyword>
<dbReference type="GO" id="GO:0000978">
    <property type="term" value="F:RNA polymerase II cis-regulatory region sequence-specific DNA binding"/>
    <property type="evidence" value="ECO:0007669"/>
    <property type="project" value="TreeGrafter"/>
</dbReference>
<keyword evidence="2" id="KW-0677">Repeat</keyword>
<name>A0A8T3B0C0_DENNO</name>
<keyword evidence="10" id="KW-1185">Reference proteome</keyword>
<evidence type="ECO:0000256" key="2">
    <source>
        <dbReference type="ARBA" id="ARBA00022737"/>
    </source>
</evidence>
<dbReference type="Gene3D" id="1.10.10.60">
    <property type="entry name" value="Homeodomain-like"/>
    <property type="match status" value="2"/>
</dbReference>
<dbReference type="InterPro" id="IPR009057">
    <property type="entry name" value="Homeodomain-like_sf"/>
</dbReference>
<keyword evidence="6" id="KW-0539">Nucleus</keyword>
<evidence type="ECO:0000256" key="1">
    <source>
        <dbReference type="ARBA" id="ARBA00004123"/>
    </source>
</evidence>
<evidence type="ECO:0000313" key="10">
    <source>
        <dbReference type="Proteomes" id="UP000829196"/>
    </source>
</evidence>
<feature type="domain" description="HTH myb-type" evidence="8">
    <location>
        <begin position="63"/>
        <end position="117"/>
    </location>
</feature>
<feature type="domain" description="Myb-like" evidence="7">
    <location>
        <begin position="16"/>
        <end position="62"/>
    </location>
</feature>
<evidence type="ECO:0000259" key="8">
    <source>
        <dbReference type="PROSITE" id="PS51294"/>
    </source>
</evidence>
<accession>A0A8T3B0C0</accession>
<dbReference type="OrthoDB" id="744730at2759"/>
<feature type="domain" description="Myb-like" evidence="7">
    <location>
        <begin position="63"/>
        <end position="113"/>
    </location>
</feature>
<dbReference type="PANTHER" id="PTHR45614">
    <property type="entry name" value="MYB PROTEIN-RELATED"/>
    <property type="match status" value="1"/>
</dbReference>
<comment type="caution">
    <text evidence="9">The sequence shown here is derived from an EMBL/GenBank/DDBJ whole genome shotgun (WGS) entry which is preliminary data.</text>
</comment>
<feature type="domain" description="HTH myb-type" evidence="8">
    <location>
        <begin position="16"/>
        <end position="62"/>
    </location>
</feature>
<keyword evidence="4" id="KW-0238">DNA-binding</keyword>
<reference evidence="9" key="1">
    <citation type="journal article" date="2022" name="Front. Genet.">
        <title>Chromosome-Scale Assembly of the Dendrobium nobile Genome Provides Insights Into the Molecular Mechanism of the Biosynthesis of the Medicinal Active Ingredient of Dendrobium.</title>
        <authorList>
            <person name="Xu Q."/>
            <person name="Niu S.-C."/>
            <person name="Li K.-L."/>
            <person name="Zheng P.-J."/>
            <person name="Zhang X.-J."/>
            <person name="Jia Y."/>
            <person name="Liu Y."/>
            <person name="Niu Y.-X."/>
            <person name="Yu L.-H."/>
            <person name="Chen D.-F."/>
            <person name="Zhang G.-Q."/>
        </authorList>
    </citation>
    <scope>NUCLEOTIDE SEQUENCE</scope>
    <source>
        <tissue evidence="9">Leaf</tissue>
    </source>
</reference>
<dbReference type="Proteomes" id="UP000829196">
    <property type="component" value="Unassembled WGS sequence"/>
</dbReference>
<evidence type="ECO:0000313" key="9">
    <source>
        <dbReference type="EMBL" id="KAI0501791.1"/>
    </source>
</evidence>
<keyword evidence="5" id="KW-0804">Transcription</keyword>
<dbReference type="SMR" id="A0A8T3B0C0"/>
<dbReference type="SMART" id="SM00717">
    <property type="entry name" value="SANT"/>
    <property type="match status" value="2"/>
</dbReference>
<dbReference type="CDD" id="cd00167">
    <property type="entry name" value="SANT"/>
    <property type="match status" value="2"/>
</dbReference>
<dbReference type="Pfam" id="PF13921">
    <property type="entry name" value="Myb_DNA-bind_6"/>
    <property type="match status" value="1"/>
</dbReference>
<protein>
    <submittedName>
        <fullName evidence="9">Uncharacterized protein</fullName>
    </submittedName>
</protein>
<sequence length="253" mass="29085">MESRDKERMQSKLCTRGHWRPAEDAKLTELVTKFGPQNWNFIAENLERRSGKSCRLRWFNQLDPKINRKAFTEAEEEKLLAAHHDYGNKWALIAKYFPGRTDNAVKNHWHVIMARKQREQYSSYRKRTLSSSSSSSGGSVSIATNLPKKNIKGFFFSSHKEKAINFSSGYTRKGYYQKLGNPFCALSSDQCTFSDSNSVASAPELAERQGRSNGSICMREEHENKKINLPFFDFLGVEEAHRKLLMADSNKEI</sequence>
<dbReference type="PROSITE" id="PS51294">
    <property type="entry name" value="HTH_MYB"/>
    <property type="match status" value="2"/>
</dbReference>
<dbReference type="GO" id="GO:0000981">
    <property type="term" value="F:DNA-binding transcription factor activity, RNA polymerase II-specific"/>
    <property type="evidence" value="ECO:0007669"/>
    <property type="project" value="TreeGrafter"/>
</dbReference>